<proteinExistence type="predicted"/>
<reference evidence="1 2" key="1">
    <citation type="submission" date="2024-08" db="EMBL/GenBank/DDBJ databases">
        <authorList>
            <person name="Cucini C."/>
            <person name="Frati F."/>
        </authorList>
    </citation>
    <scope>NUCLEOTIDE SEQUENCE [LARGE SCALE GENOMIC DNA]</scope>
</reference>
<name>A0ABP1QWQ7_9HEXA</name>
<gene>
    <name evidence="1" type="ORF">ODALV1_LOCUS16191</name>
</gene>
<organism evidence="1 2">
    <name type="scientific">Orchesella dallaii</name>
    <dbReference type="NCBI Taxonomy" id="48710"/>
    <lineage>
        <taxon>Eukaryota</taxon>
        <taxon>Metazoa</taxon>
        <taxon>Ecdysozoa</taxon>
        <taxon>Arthropoda</taxon>
        <taxon>Hexapoda</taxon>
        <taxon>Collembola</taxon>
        <taxon>Entomobryomorpha</taxon>
        <taxon>Entomobryoidea</taxon>
        <taxon>Orchesellidae</taxon>
        <taxon>Orchesellinae</taxon>
        <taxon>Orchesella</taxon>
    </lineage>
</organism>
<protein>
    <submittedName>
        <fullName evidence="1">Uncharacterized protein</fullName>
    </submittedName>
</protein>
<evidence type="ECO:0000313" key="2">
    <source>
        <dbReference type="Proteomes" id="UP001642540"/>
    </source>
</evidence>
<dbReference type="EMBL" id="CAXLJM020000049">
    <property type="protein sequence ID" value="CAL8113828.1"/>
    <property type="molecule type" value="Genomic_DNA"/>
</dbReference>
<sequence length="247" mass="28734">MPPPQRVYSSEHPVWNLIISGGRSIRSTWLFSRCEYFVRWGVCETGVIRQWDYSIRVVDRKRREIVRRKGFKEGVGRRRSTSACSSTTSTITTTRCCPNTFVAFVLLVFLSCVVPLSTPSSPTTTTTSSSSYSTQQYNNIPTCPTAHEWINKKGSFCFTLRESRFLKNITELMAREQRAILMFCQMDYILEKIDCAQPYSVNRKQCSMCRVTTFFYHTHFTLTTYTFIFTNFTRSEYTSNTLNDHLF</sequence>
<comment type="caution">
    <text evidence="1">The sequence shown here is derived from an EMBL/GenBank/DDBJ whole genome shotgun (WGS) entry which is preliminary data.</text>
</comment>
<keyword evidence="2" id="KW-1185">Reference proteome</keyword>
<dbReference type="Proteomes" id="UP001642540">
    <property type="component" value="Unassembled WGS sequence"/>
</dbReference>
<evidence type="ECO:0000313" key="1">
    <source>
        <dbReference type="EMBL" id="CAL8113828.1"/>
    </source>
</evidence>
<accession>A0ABP1QWQ7</accession>